<dbReference type="AlphaFoldDB" id="A0A1N7JA64"/>
<organism evidence="1 2">
    <name type="scientific">Kaistella chaponensis</name>
    <dbReference type="NCBI Taxonomy" id="713588"/>
    <lineage>
        <taxon>Bacteria</taxon>
        <taxon>Pseudomonadati</taxon>
        <taxon>Bacteroidota</taxon>
        <taxon>Flavobacteriia</taxon>
        <taxon>Flavobacteriales</taxon>
        <taxon>Weeksellaceae</taxon>
        <taxon>Chryseobacterium group</taxon>
        <taxon>Kaistella</taxon>
    </lineage>
</organism>
<evidence type="ECO:0000313" key="2">
    <source>
        <dbReference type="Proteomes" id="UP000185839"/>
    </source>
</evidence>
<dbReference type="InterPro" id="IPR038396">
    <property type="entry name" value="SpoIIAA-like_sf"/>
</dbReference>
<proteinExistence type="predicted"/>
<dbReference type="Pfam" id="PF11964">
    <property type="entry name" value="SpoIIAA-like"/>
    <property type="match status" value="1"/>
</dbReference>
<name>A0A1N7JA64_9FLAO</name>
<dbReference type="Proteomes" id="UP000185839">
    <property type="component" value="Unassembled WGS sequence"/>
</dbReference>
<reference evidence="2" key="1">
    <citation type="submission" date="2017-01" db="EMBL/GenBank/DDBJ databases">
        <authorList>
            <person name="Varghese N."/>
            <person name="Submissions S."/>
        </authorList>
    </citation>
    <scope>NUCLEOTIDE SEQUENCE [LARGE SCALE GENOMIC DNA]</scope>
    <source>
        <strain evidence="2">DSM 23145</strain>
    </source>
</reference>
<accession>A0A1N7JA64</accession>
<dbReference type="Gene3D" id="3.40.50.10600">
    <property type="entry name" value="SpoIIaa-like domains"/>
    <property type="match status" value="1"/>
</dbReference>
<protein>
    <submittedName>
        <fullName evidence="1">SpoIIAA-like</fullName>
    </submittedName>
</protein>
<keyword evidence="2" id="KW-1185">Reference proteome</keyword>
<evidence type="ECO:0000313" key="1">
    <source>
        <dbReference type="EMBL" id="SIS46249.1"/>
    </source>
</evidence>
<dbReference type="STRING" id="713588.SAMN05421789_101324"/>
<dbReference type="EMBL" id="FTOI01000001">
    <property type="protein sequence ID" value="SIS46249.1"/>
    <property type="molecule type" value="Genomic_DNA"/>
</dbReference>
<dbReference type="InterPro" id="IPR021866">
    <property type="entry name" value="SpoIIAA-like"/>
</dbReference>
<dbReference type="SUPFAM" id="SSF52091">
    <property type="entry name" value="SpoIIaa-like"/>
    <property type="match status" value="1"/>
</dbReference>
<dbReference type="InterPro" id="IPR036513">
    <property type="entry name" value="STAS_dom_sf"/>
</dbReference>
<gene>
    <name evidence="1" type="ORF">SAMN05421789_101324</name>
</gene>
<sequence>MIDFINLSFIRLPDLKMVQFLFRTDRKSLGKRNASCFSPDCNGILFLFFKKKKKIEWKAGLPVGKKTTLNAPKTLKTTVMITIIPDVPENVAAFKATGQVSAEDFENWVFPHVEAKVSVFEELNYLFYLDTDLDQFTAGAWFQDFLLGLQNITKWNRAAILTDEESVQNFTAIFSVIMPGEFRFFPTEDLENALFWCANGDEVND</sequence>